<evidence type="ECO:0000313" key="1">
    <source>
        <dbReference type="Ensembl" id="ENSOSUP00000016203.1"/>
    </source>
</evidence>
<name>A0A8C8BC00_9STRI</name>
<reference evidence="1" key="1">
    <citation type="submission" date="2025-08" db="UniProtKB">
        <authorList>
            <consortium name="Ensembl"/>
        </authorList>
    </citation>
    <scope>IDENTIFICATION</scope>
</reference>
<organism evidence="1 2">
    <name type="scientific">Otus sunia</name>
    <name type="common">Oriental scops-owl</name>
    <dbReference type="NCBI Taxonomy" id="257818"/>
    <lineage>
        <taxon>Eukaryota</taxon>
        <taxon>Metazoa</taxon>
        <taxon>Chordata</taxon>
        <taxon>Craniata</taxon>
        <taxon>Vertebrata</taxon>
        <taxon>Euteleostomi</taxon>
        <taxon>Archelosauria</taxon>
        <taxon>Archosauria</taxon>
        <taxon>Dinosauria</taxon>
        <taxon>Saurischia</taxon>
        <taxon>Theropoda</taxon>
        <taxon>Coelurosauria</taxon>
        <taxon>Aves</taxon>
        <taxon>Neognathae</taxon>
        <taxon>Neoaves</taxon>
        <taxon>Telluraves</taxon>
        <taxon>Strigiformes</taxon>
        <taxon>Strigidae</taxon>
        <taxon>Otus</taxon>
    </lineage>
</organism>
<reference evidence="1" key="2">
    <citation type="submission" date="2025-09" db="UniProtKB">
        <authorList>
            <consortium name="Ensembl"/>
        </authorList>
    </citation>
    <scope>IDENTIFICATION</scope>
</reference>
<accession>A0A8C8BC00</accession>
<dbReference type="Proteomes" id="UP000694552">
    <property type="component" value="Unplaced"/>
</dbReference>
<evidence type="ECO:0000313" key="2">
    <source>
        <dbReference type="Proteomes" id="UP000694552"/>
    </source>
</evidence>
<keyword evidence="2" id="KW-1185">Reference proteome</keyword>
<proteinExistence type="predicted"/>
<sequence>MKRIFGFGRKRKGQPLPGSASLPCPAGAYEIRQKDLGKLHRAAASGDLAQVRQGLKKYAGKAALPHLGVTEGEVNTAVRKELQCRINAVFIDAACAVALCPFWDCGSQSNALLLGGSYLIACAEALVLLIATLDCKTWAVTFRRSCCFWEVFLWGFLSQAQQVCGSYI</sequence>
<dbReference type="AlphaFoldDB" id="A0A8C8BC00"/>
<protein>
    <submittedName>
        <fullName evidence="1">Uncharacterized protein</fullName>
    </submittedName>
</protein>
<dbReference type="Ensembl" id="ENSOSUT00000016757.1">
    <property type="protein sequence ID" value="ENSOSUP00000016203.1"/>
    <property type="gene ID" value="ENSOSUG00000011571.1"/>
</dbReference>